<reference evidence="2" key="2">
    <citation type="submission" date="2020-12" db="EMBL/GenBank/DDBJ databases">
        <title>New Spironucleus salmonicida genome in near-complete chromosomes.</title>
        <authorList>
            <person name="Xu F."/>
            <person name="Kurt Z."/>
            <person name="Jimenez-Gonzalez A."/>
            <person name="Astvaldsson A."/>
            <person name="Andersson J.O."/>
            <person name="Svard S.G."/>
        </authorList>
    </citation>
    <scope>NUCLEOTIDE SEQUENCE</scope>
    <source>
        <strain evidence="2">ATCC 50377</strain>
    </source>
</reference>
<dbReference type="AlphaFoldDB" id="V6LXV2"/>
<sequence length="241" mass="27091">MKQDKLSLSSNTTISDQLQTDSFKEFTKVSSITANYPHYNLCVILNKICFDLASQTTKSTPKTPAKHILTTTPATAKREVQQTLPEMDLPKSFETDANTDLQNGAKHQNKSFSNDIFSDFSYLTPSTSNFKQIVISTPQIEKAREICAYLSSIKRAQIHSKSQLLKILDSLRIVSDFIGIKGGNSVVELIQQVTFYFEAILGCKVEFQAQVDVQQLYVACCDYVSLGKVAVHYWHSRQICE</sequence>
<gene>
    <name evidence="1" type="ORF">SS50377_11152</name>
    <name evidence="2" type="ORF">SS50377_23559</name>
</gene>
<keyword evidence="3" id="KW-1185">Reference proteome</keyword>
<evidence type="ECO:0000313" key="1">
    <source>
        <dbReference type="EMBL" id="EST48541.1"/>
    </source>
</evidence>
<organism evidence="1">
    <name type="scientific">Spironucleus salmonicida</name>
    <dbReference type="NCBI Taxonomy" id="348837"/>
    <lineage>
        <taxon>Eukaryota</taxon>
        <taxon>Metamonada</taxon>
        <taxon>Diplomonadida</taxon>
        <taxon>Hexamitidae</taxon>
        <taxon>Hexamitinae</taxon>
        <taxon>Spironucleus</taxon>
    </lineage>
</organism>
<dbReference type="EMBL" id="AUWU02000004">
    <property type="protein sequence ID" value="KAH0573624.1"/>
    <property type="molecule type" value="Genomic_DNA"/>
</dbReference>
<evidence type="ECO:0000313" key="3">
    <source>
        <dbReference type="Proteomes" id="UP000018208"/>
    </source>
</evidence>
<name>V6LXV2_9EUKA</name>
<dbReference type="Proteomes" id="UP000018208">
    <property type="component" value="Unassembled WGS sequence"/>
</dbReference>
<reference evidence="1 2" key="1">
    <citation type="journal article" date="2014" name="PLoS Genet.">
        <title>The Genome of Spironucleus salmonicida Highlights a Fish Pathogen Adapted to Fluctuating Environments.</title>
        <authorList>
            <person name="Xu F."/>
            <person name="Jerlstrom-Hultqvist J."/>
            <person name="Einarsson E."/>
            <person name="Astvaldsson A."/>
            <person name="Svard S.G."/>
            <person name="Andersson J.O."/>
        </authorList>
    </citation>
    <scope>NUCLEOTIDE SEQUENCE</scope>
    <source>
        <strain evidence="2">ATCC 50377</strain>
    </source>
</reference>
<dbReference type="EMBL" id="KI545981">
    <property type="protein sequence ID" value="EST48541.1"/>
    <property type="molecule type" value="Genomic_DNA"/>
</dbReference>
<protein>
    <submittedName>
        <fullName evidence="1">Uncharacterized protein</fullName>
    </submittedName>
</protein>
<evidence type="ECO:0000313" key="2">
    <source>
        <dbReference type="EMBL" id="KAH0573624.1"/>
    </source>
</evidence>
<dbReference type="VEuPathDB" id="GiardiaDB:SS50377_23559"/>
<accession>V6LXV2</accession>
<proteinExistence type="predicted"/>